<sequence length="66" mass="7356">MACKVKTFGMEIKPLKTMQELAQLDELVNRFVAENGVKRLIAVSDTPTTDDKGETIGLVRVIAYEE</sequence>
<evidence type="ECO:0000313" key="2">
    <source>
        <dbReference type="Proteomes" id="UP001317705"/>
    </source>
</evidence>
<accession>A0ABN6VNJ0</accession>
<keyword evidence="2" id="KW-1185">Reference proteome</keyword>
<organism evidence="1 2">
    <name type="scientific">Geotalea uraniireducens</name>
    <dbReference type="NCBI Taxonomy" id="351604"/>
    <lineage>
        <taxon>Bacteria</taxon>
        <taxon>Pseudomonadati</taxon>
        <taxon>Thermodesulfobacteriota</taxon>
        <taxon>Desulfuromonadia</taxon>
        <taxon>Geobacterales</taxon>
        <taxon>Geobacteraceae</taxon>
        <taxon>Geotalea</taxon>
    </lineage>
</organism>
<gene>
    <name evidence="1" type="ORF">GURASL_04120</name>
</gene>
<evidence type="ECO:0008006" key="3">
    <source>
        <dbReference type="Google" id="ProtNLM"/>
    </source>
</evidence>
<reference evidence="1 2" key="1">
    <citation type="submission" date="2022-12" db="EMBL/GenBank/DDBJ databases">
        <title>Polyphasic characterization of Geotalea uranireducens NIT-SL11 newly isolated from a complex of sewage sludge and microbially reduced graphene oxide.</title>
        <authorList>
            <person name="Xie L."/>
            <person name="Yoshida N."/>
            <person name="Meng L."/>
        </authorList>
    </citation>
    <scope>NUCLEOTIDE SEQUENCE [LARGE SCALE GENOMIC DNA]</scope>
    <source>
        <strain evidence="1 2">NIT-SL11</strain>
    </source>
</reference>
<evidence type="ECO:0000313" key="1">
    <source>
        <dbReference type="EMBL" id="BDV41489.1"/>
    </source>
</evidence>
<dbReference type="Proteomes" id="UP001317705">
    <property type="component" value="Chromosome"/>
</dbReference>
<dbReference type="RefSeq" id="WP_282001481.1">
    <property type="nucleotide sequence ID" value="NZ_AP027151.1"/>
</dbReference>
<dbReference type="EMBL" id="AP027151">
    <property type="protein sequence ID" value="BDV41489.1"/>
    <property type="molecule type" value="Genomic_DNA"/>
</dbReference>
<proteinExistence type="predicted"/>
<protein>
    <recommendedName>
        <fullName evidence="3">Phage protein</fullName>
    </recommendedName>
</protein>
<name>A0ABN6VNJ0_9BACT</name>